<evidence type="ECO:0000313" key="2">
    <source>
        <dbReference type="EMBL" id="SBP74012.1"/>
    </source>
</evidence>
<organism evidence="2">
    <name type="scientific">Nothobranchius kadleci</name>
    <name type="common">African annual killifish</name>
    <dbReference type="NCBI Taxonomy" id="1051664"/>
    <lineage>
        <taxon>Eukaryota</taxon>
        <taxon>Metazoa</taxon>
        <taxon>Chordata</taxon>
        <taxon>Craniata</taxon>
        <taxon>Vertebrata</taxon>
        <taxon>Euteleostomi</taxon>
        <taxon>Actinopterygii</taxon>
        <taxon>Neopterygii</taxon>
        <taxon>Teleostei</taxon>
        <taxon>Neoteleostei</taxon>
        <taxon>Acanthomorphata</taxon>
        <taxon>Ovalentaria</taxon>
        <taxon>Atherinomorphae</taxon>
        <taxon>Cyprinodontiformes</taxon>
        <taxon>Nothobranchiidae</taxon>
        <taxon>Nothobranchius</taxon>
    </lineage>
</organism>
<evidence type="ECO:0000256" key="1">
    <source>
        <dbReference type="SAM" id="MobiDB-lite"/>
    </source>
</evidence>
<dbReference type="AlphaFoldDB" id="A0A1A8C2A5"/>
<accession>A0A1A8C2A5</accession>
<feature type="region of interest" description="Disordered" evidence="1">
    <location>
        <begin position="1"/>
        <end position="32"/>
    </location>
</feature>
<protein>
    <submittedName>
        <fullName evidence="2">Uncharacterized protein</fullName>
    </submittedName>
</protein>
<sequence>PSDRDDGVPARDGDRSELGDGVRGGSLPAPPDPILCEVRPLLTGGQPLLPGPPGLVPTGGPGLSDAPGAAAGIRSTSLRDREDPGALHVHAALLLQVGTI</sequence>
<feature type="compositionally biased region" description="Basic and acidic residues" evidence="1">
    <location>
        <begin position="1"/>
        <end position="20"/>
    </location>
</feature>
<reference evidence="2" key="1">
    <citation type="submission" date="2016-05" db="EMBL/GenBank/DDBJ databases">
        <authorList>
            <person name="Lavstsen T."/>
            <person name="Jespersen J.S."/>
        </authorList>
    </citation>
    <scope>NUCLEOTIDE SEQUENCE</scope>
    <source>
        <tissue evidence="2">Brain</tissue>
    </source>
</reference>
<feature type="region of interest" description="Disordered" evidence="1">
    <location>
        <begin position="45"/>
        <end position="70"/>
    </location>
</feature>
<feature type="non-terminal residue" evidence="2">
    <location>
        <position position="1"/>
    </location>
</feature>
<name>A0A1A8C2A5_NOTKA</name>
<feature type="non-terminal residue" evidence="2">
    <location>
        <position position="100"/>
    </location>
</feature>
<gene>
    <name evidence="2" type="primary">Nfu_g_1_015740</name>
</gene>
<dbReference type="EMBL" id="HADZ01010071">
    <property type="protein sequence ID" value="SBP74012.1"/>
    <property type="molecule type" value="Transcribed_RNA"/>
</dbReference>
<reference evidence="2" key="2">
    <citation type="submission" date="2016-06" db="EMBL/GenBank/DDBJ databases">
        <title>The genome of a short-lived fish provides insights into sex chromosome evolution and the genetic control of aging.</title>
        <authorList>
            <person name="Reichwald K."/>
            <person name="Felder M."/>
            <person name="Petzold A."/>
            <person name="Koch P."/>
            <person name="Groth M."/>
            <person name="Platzer M."/>
        </authorList>
    </citation>
    <scope>NUCLEOTIDE SEQUENCE</scope>
    <source>
        <tissue evidence="2">Brain</tissue>
    </source>
</reference>
<proteinExistence type="predicted"/>